<feature type="domain" description="N-acetyltransferase" evidence="1">
    <location>
        <begin position="1"/>
        <end position="153"/>
    </location>
</feature>
<evidence type="ECO:0000313" key="2">
    <source>
        <dbReference type="EMBL" id="NUB43903.1"/>
    </source>
</evidence>
<sequence>MRLRPYVAEDAGALAGIFFDAVRIGAAPKYSAAELAAWAPERPTATAWAKRLAGLWTVVAEAEGRPLGFMSLAANGYLDLAFVAPDQRGRGVADALWLAVQAEARARGLHRLTTEASRMARPFFLRHGWQVEAAQQVQRHGVMLENFRMFCTL</sequence>
<dbReference type="EMBL" id="WHUT02000003">
    <property type="protein sequence ID" value="NUB43903.1"/>
    <property type="molecule type" value="Genomic_DNA"/>
</dbReference>
<dbReference type="CDD" id="cd04301">
    <property type="entry name" value="NAT_SF"/>
    <property type="match status" value="1"/>
</dbReference>
<gene>
    <name evidence="2" type="ORF">GEU84_005890</name>
</gene>
<evidence type="ECO:0000259" key="1">
    <source>
        <dbReference type="PROSITE" id="PS51186"/>
    </source>
</evidence>
<proteinExistence type="predicted"/>
<dbReference type="InterPro" id="IPR000182">
    <property type="entry name" value="GNAT_dom"/>
</dbReference>
<name>A0A8X8GY10_9RHOB</name>
<organism evidence="2 3">
    <name type="scientific">Fertoeibacter niger</name>
    <dbReference type="NCBI Taxonomy" id="2656921"/>
    <lineage>
        <taxon>Bacteria</taxon>
        <taxon>Pseudomonadati</taxon>
        <taxon>Pseudomonadota</taxon>
        <taxon>Alphaproteobacteria</taxon>
        <taxon>Rhodobacterales</taxon>
        <taxon>Paracoccaceae</taxon>
        <taxon>Fertoeibacter</taxon>
    </lineage>
</organism>
<dbReference type="SUPFAM" id="SSF55729">
    <property type="entry name" value="Acyl-CoA N-acyltransferases (Nat)"/>
    <property type="match status" value="1"/>
</dbReference>
<dbReference type="PROSITE" id="PS51186">
    <property type="entry name" value="GNAT"/>
    <property type="match status" value="1"/>
</dbReference>
<dbReference type="PANTHER" id="PTHR43451:SF1">
    <property type="entry name" value="ACETYLTRANSFERASE"/>
    <property type="match status" value="1"/>
</dbReference>
<dbReference type="GO" id="GO:0016747">
    <property type="term" value="F:acyltransferase activity, transferring groups other than amino-acyl groups"/>
    <property type="evidence" value="ECO:0007669"/>
    <property type="project" value="InterPro"/>
</dbReference>
<accession>A0A8X8GY10</accession>
<dbReference type="InterPro" id="IPR052564">
    <property type="entry name" value="N-acetyltrans/Recomb-assoc"/>
</dbReference>
<dbReference type="Proteomes" id="UP000484076">
    <property type="component" value="Unassembled WGS sequence"/>
</dbReference>
<protein>
    <submittedName>
        <fullName evidence="2">GNAT family N-acetyltransferase</fullName>
    </submittedName>
</protein>
<dbReference type="AlphaFoldDB" id="A0A8X8GY10"/>
<evidence type="ECO:0000313" key="3">
    <source>
        <dbReference type="Proteomes" id="UP000484076"/>
    </source>
</evidence>
<comment type="caution">
    <text evidence="2">The sequence shown here is derived from an EMBL/GenBank/DDBJ whole genome shotgun (WGS) entry which is preliminary data.</text>
</comment>
<dbReference type="Pfam" id="PF13673">
    <property type="entry name" value="Acetyltransf_10"/>
    <property type="match status" value="1"/>
</dbReference>
<dbReference type="Gene3D" id="3.40.630.30">
    <property type="match status" value="1"/>
</dbReference>
<dbReference type="PANTHER" id="PTHR43451">
    <property type="entry name" value="ACETYLTRANSFERASE (GNAT) FAMILY PROTEIN"/>
    <property type="match status" value="1"/>
</dbReference>
<reference evidence="2" key="1">
    <citation type="submission" date="2020-05" db="EMBL/GenBank/DDBJ databases">
        <title>Fertoebacter nigrum gen. nov., sp. nov., a new member of the family Rhodobacteraceae.</title>
        <authorList>
            <person name="Szuroczki S."/>
            <person name="Abbaszade G."/>
            <person name="Buni D."/>
            <person name="Schumann P."/>
            <person name="Toth E."/>
        </authorList>
    </citation>
    <scope>NUCLEOTIDE SEQUENCE</scope>
    <source>
        <strain evidence="2">RG-N-1a</strain>
    </source>
</reference>
<dbReference type="RefSeq" id="WP_152824978.1">
    <property type="nucleotide sequence ID" value="NZ_WHUT02000003.1"/>
</dbReference>
<keyword evidence="3" id="KW-1185">Reference proteome</keyword>
<dbReference type="InterPro" id="IPR016181">
    <property type="entry name" value="Acyl_CoA_acyltransferase"/>
</dbReference>